<dbReference type="EMBL" id="CADEAL010004445">
    <property type="protein sequence ID" value="CAB1459734.1"/>
    <property type="molecule type" value="Genomic_DNA"/>
</dbReference>
<protein>
    <submittedName>
        <fullName evidence="2">Uncharacterized protein</fullName>
    </submittedName>
</protein>
<feature type="region of interest" description="Disordered" evidence="1">
    <location>
        <begin position="19"/>
        <end position="38"/>
    </location>
</feature>
<sequence>MSTLHPEWLCNQSLHQCHAEPVNQNREPPDGEDERGQESRLVVLDVLNREATFQRAAGHQHSLTGQQHDQPLMAAAPERVGRPLCDRSPGPSTCNRLSPQCNPTQLSPVSRGRPVITPS</sequence>
<reference evidence="2" key="1">
    <citation type="submission" date="2020-03" db="EMBL/GenBank/DDBJ databases">
        <authorList>
            <person name="Weist P."/>
        </authorList>
    </citation>
    <scope>NUCLEOTIDE SEQUENCE</scope>
</reference>
<name>A0A9N7ZF52_PLEPL</name>
<gene>
    <name evidence="2" type="ORF">PLEPLA_LOCUS47571</name>
</gene>
<dbReference type="Proteomes" id="UP001153269">
    <property type="component" value="Unassembled WGS sequence"/>
</dbReference>
<feature type="compositionally biased region" description="Polar residues" evidence="1">
    <location>
        <begin position="90"/>
        <end position="108"/>
    </location>
</feature>
<comment type="caution">
    <text evidence="2">The sequence shown here is derived from an EMBL/GenBank/DDBJ whole genome shotgun (WGS) entry which is preliminary data.</text>
</comment>
<evidence type="ECO:0000256" key="1">
    <source>
        <dbReference type="SAM" id="MobiDB-lite"/>
    </source>
</evidence>
<evidence type="ECO:0000313" key="3">
    <source>
        <dbReference type="Proteomes" id="UP001153269"/>
    </source>
</evidence>
<organism evidence="2 3">
    <name type="scientific">Pleuronectes platessa</name>
    <name type="common">European plaice</name>
    <dbReference type="NCBI Taxonomy" id="8262"/>
    <lineage>
        <taxon>Eukaryota</taxon>
        <taxon>Metazoa</taxon>
        <taxon>Chordata</taxon>
        <taxon>Craniata</taxon>
        <taxon>Vertebrata</taxon>
        <taxon>Euteleostomi</taxon>
        <taxon>Actinopterygii</taxon>
        <taxon>Neopterygii</taxon>
        <taxon>Teleostei</taxon>
        <taxon>Neoteleostei</taxon>
        <taxon>Acanthomorphata</taxon>
        <taxon>Carangaria</taxon>
        <taxon>Pleuronectiformes</taxon>
        <taxon>Pleuronectoidei</taxon>
        <taxon>Pleuronectidae</taxon>
        <taxon>Pleuronectes</taxon>
    </lineage>
</organism>
<proteinExistence type="predicted"/>
<keyword evidence="3" id="KW-1185">Reference proteome</keyword>
<accession>A0A9N7ZF52</accession>
<feature type="region of interest" description="Disordered" evidence="1">
    <location>
        <begin position="81"/>
        <end position="119"/>
    </location>
</feature>
<dbReference type="AlphaFoldDB" id="A0A9N7ZF52"/>
<evidence type="ECO:0000313" key="2">
    <source>
        <dbReference type="EMBL" id="CAB1459734.1"/>
    </source>
</evidence>